<keyword evidence="2" id="KW-1185">Reference proteome</keyword>
<evidence type="ECO:0000313" key="2">
    <source>
        <dbReference type="Proteomes" id="UP000634136"/>
    </source>
</evidence>
<dbReference type="AlphaFoldDB" id="A0A834WN24"/>
<proteinExistence type="predicted"/>
<evidence type="ECO:0000313" key="1">
    <source>
        <dbReference type="EMBL" id="KAF7826968.1"/>
    </source>
</evidence>
<protein>
    <submittedName>
        <fullName evidence="1">Uncharacterized protein</fullName>
    </submittedName>
</protein>
<name>A0A834WN24_9FABA</name>
<accession>A0A834WN24</accession>
<gene>
    <name evidence="1" type="ORF">G2W53_018132</name>
</gene>
<dbReference type="Proteomes" id="UP000634136">
    <property type="component" value="Unassembled WGS sequence"/>
</dbReference>
<comment type="caution">
    <text evidence="1">The sequence shown here is derived from an EMBL/GenBank/DDBJ whole genome shotgun (WGS) entry which is preliminary data.</text>
</comment>
<dbReference type="EMBL" id="JAAIUW010000006">
    <property type="protein sequence ID" value="KAF7826968.1"/>
    <property type="molecule type" value="Genomic_DNA"/>
</dbReference>
<sequence length="33" mass="3890">MAFEDMRPKHKRVVESGCHKGYEHEFGVIFDLP</sequence>
<organism evidence="1 2">
    <name type="scientific">Senna tora</name>
    <dbReference type="NCBI Taxonomy" id="362788"/>
    <lineage>
        <taxon>Eukaryota</taxon>
        <taxon>Viridiplantae</taxon>
        <taxon>Streptophyta</taxon>
        <taxon>Embryophyta</taxon>
        <taxon>Tracheophyta</taxon>
        <taxon>Spermatophyta</taxon>
        <taxon>Magnoliopsida</taxon>
        <taxon>eudicotyledons</taxon>
        <taxon>Gunneridae</taxon>
        <taxon>Pentapetalae</taxon>
        <taxon>rosids</taxon>
        <taxon>fabids</taxon>
        <taxon>Fabales</taxon>
        <taxon>Fabaceae</taxon>
        <taxon>Caesalpinioideae</taxon>
        <taxon>Cassia clade</taxon>
        <taxon>Senna</taxon>
    </lineage>
</organism>
<reference evidence="1" key="1">
    <citation type="submission" date="2020-09" db="EMBL/GenBank/DDBJ databases">
        <title>Genome-Enabled Discovery of Anthraquinone Biosynthesis in Senna tora.</title>
        <authorList>
            <person name="Kang S.-H."/>
            <person name="Pandey R.P."/>
            <person name="Lee C.-M."/>
            <person name="Sim J.-S."/>
            <person name="Jeong J.-T."/>
            <person name="Choi B.-S."/>
            <person name="Jung M."/>
            <person name="Ginzburg D."/>
            <person name="Zhao K."/>
            <person name="Won S.Y."/>
            <person name="Oh T.-J."/>
            <person name="Yu Y."/>
            <person name="Kim N.-H."/>
            <person name="Lee O.R."/>
            <person name="Lee T.-H."/>
            <person name="Bashyal P."/>
            <person name="Kim T.-S."/>
            <person name="Lee W.-H."/>
            <person name="Kawkins C."/>
            <person name="Kim C.-K."/>
            <person name="Kim J.S."/>
            <person name="Ahn B.O."/>
            <person name="Rhee S.Y."/>
            <person name="Sohng J.K."/>
        </authorList>
    </citation>
    <scope>NUCLEOTIDE SEQUENCE</scope>
    <source>
        <tissue evidence="1">Leaf</tissue>
    </source>
</reference>